<comment type="caution">
    <text evidence="7">The sequence shown here is derived from an EMBL/GenBank/DDBJ whole genome shotgun (WGS) entry which is preliminary data.</text>
</comment>
<dbReference type="InterPro" id="IPR000485">
    <property type="entry name" value="AsnC-type_HTH_dom"/>
</dbReference>
<dbReference type="InterPro" id="IPR019888">
    <property type="entry name" value="Tscrpt_reg_AsnC-like"/>
</dbReference>
<reference evidence="5" key="2">
    <citation type="journal article" date="2020" name="mSystems">
        <title>Genome- and Community-Level Interaction Insights into Carbon Utilization and Element Cycling Functions of Hydrothermarchaeota in Hydrothermal Sediment.</title>
        <authorList>
            <person name="Zhou Z."/>
            <person name="Liu Y."/>
            <person name="Xu W."/>
            <person name="Pan J."/>
            <person name="Luo Z.H."/>
            <person name="Li M."/>
        </authorList>
    </citation>
    <scope>NUCLEOTIDE SEQUENCE [LARGE SCALE GENOMIC DNA]</scope>
    <source>
        <strain evidence="5">HyVt-185</strain>
        <strain evidence="6">HyVt-386</strain>
    </source>
</reference>
<dbReference type="Pfam" id="PF01037">
    <property type="entry name" value="AsnC_trans_reg"/>
    <property type="match status" value="1"/>
</dbReference>
<evidence type="ECO:0000256" key="3">
    <source>
        <dbReference type="ARBA" id="ARBA00023163"/>
    </source>
</evidence>
<sequence length="162" mass="18574">MTLEVDVLEVLEKDARMPVDEIAKMVGVTAEEVENLIRRLEEEGVIQKYKTIIDWEKVGREYVYALIEISINLTEDEGYDGVAKRIAEYPEVRSVRLVSGTYDLLVVVREKTLKDVAYFVADKIATIRGVRQTVTHFSLKMYKEEGEILYQRDEGGRLAVSL</sequence>
<evidence type="ECO:0000259" key="4">
    <source>
        <dbReference type="PROSITE" id="PS50956"/>
    </source>
</evidence>
<dbReference type="Proteomes" id="UP000185779">
    <property type="component" value="Unassembled WGS sequence"/>
</dbReference>
<dbReference type="Gene3D" id="1.10.10.10">
    <property type="entry name" value="Winged helix-like DNA-binding domain superfamily/Winged helix DNA-binding domain"/>
    <property type="match status" value="1"/>
</dbReference>
<dbReference type="AlphaFoldDB" id="A0A1F2P5J3"/>
<keyword evidence="8" id="KW-1185">Reference proteome</keyword>
<dbReference type="EMBL" id="DRIE01000033">
    <property type="protein sequence ID" value="HEC56672.1"/>
    <property type="molecule type" value="Genomic_DNA"/>
</dbReference>
<dbReference type="GO" id="GO:0043565">
    <property type="term" value="F:sequence-specific DNA binding"/>
    <property type="evidence" value="ECO:0007669"/>
    <property type="project" value="InterPro"/>
</dbReference>
<name>A0A1F2P5J3_9EURY</name>
<dbReference type="Gene3D" id="3.30.70.920">
    <property type="match status" value="1"/>
</dbReference>
<evidence type="ECO:0000256" key="2">
    <source>
        <dbReference type="ARBA" id="ARBA00023125"/>
    </source>
</evidence>
<evidence type="ECO:0000313" key="5">
    <source>
        <dbReference type="EMBL" id="HDM36867.1"/>
    </source>
</evidence>
<dbReference type="PRINTS" id="PR00033">
    <property type="entry name" value="HTHASNC"/>
</dbReference>
<reference evidence="7 8" key="1">
    <citation type="submission" date="2016-05" db="EMBL/GenBank/DDBJ databases">
        <title>Microbial consortia oxidize butane by reversing methanogenesis.</title>
        <authorList>
            <person name="Laso-Perez R."/>
            <person name="Richter M."/>
            <person name="Wegener G."/>
            <person name="Musat F."/>
        </authorList>
    </citation>
    <scope>NUCLEOTIDE SEQUENCE [LARGE SCALE GENOMIC DNA]</scope>
    <source>
        <strain evidence="7">BOX1</strain>
    </source>
</reference>
<dbReference type="InterPro" id="IPR011008">
    <property type="entry name" value="Dimeric_a/b-barrel"/>
</dbReference>
<dbReference type="EMBL" id="DQZR01000270">
    <property type="protein sequence ID" value="HDM36867.1"/>
    <property type="molecule type" value="Genomic_DNA"/>
</dbReference>
<dbReference type="Proteomes" id="UP000885936">
    <property type="component" value="Unassembled WGS sequence"/>
</dbReference>
<accession>A0A1F2P5J3</accession>
<evidence type="ECO:0000313" key="6">
    <source>
        <dbReference type="EMBL" id="HEC56672.1"/>
    </source>
</evidence>
<dbReference type="PANTHER" id="PTHR43413">
    <property type="entry name" value="TRANSCRIPTIONAL REGULATOR, ASNC FAMILY"/>
    <property type="match status" value="1"/>
</dbReference>
<dbReference type="EMBL" id="LYOR01000002">
    <property type="protein sequence ID" value="OFV66448.1"/>
    <property type="molecule type" value="Genomic_DNA"/>
</dbReference>
<keyword evidence="3" id="KW-0804">Transcription</keyword>
<gene>
    <name evidence="5" type="ORF">ENG09_06465</name>
    <name evidence="6" type="ORF">ENI32_02125</name>
    <name evidence="7" type="ORF">SBU_000415</name>
</gene>
<proteinExistence type="predicted"/>
<dbReference type="InterPro" id="IPR036388">
    <property type="entry name" value="WH-like_DNA-bd_sf"/>
</dbReference>
<keyword evidence="1" id="KW-0805">Transcription regulation</keyword>
<dbReference type="SUPFAM" id="SSF54909">
    <property type="entry name" value="Dimeric alpha+beta barrel"/>
    <property type="match status" value="1"/>
</dbReference>
<dbReference type="PROSITE" id="PS50956">
    <property type="entry name" value="HTH_ASNC_2"/>
    <property type="match status" value="1"/>
</dbReference>
<dbReference type="InterPro" id="IPR050684">
    <property type="entry name" value="HTH-Siroheme_Decarb"/>
</dbReference>
<dbReference type="SUPFAM" id="SSF46785">
    <property type="entry name" value="Winged helix' DNA-binding domain"/>
    <property type="match status" value="1"/>
</dbReference>
<dbReference type="InterPro" id="IPR036390">
    <property type="entry name" value="WH_DNA-bd_sf"/>
</dbReference>
<organism evidence="7 8">
    <name type="scientific">Candidatus Syntropharchaeum butanivorans</name>
    <dbReference type="NCBI Taxonomy" id="1839936"/>
    <lineage>
        <taxon>Archaea</taxon>
        <taxon>Methanobacteriati</taxon>
        <taxon>Methanobacteriota</taxon>
        <taxon>Stenosarchaea group</taxon>
        <taxon>Methanomicrobia</taxon>
        <taxon>Methanosarcinales</taxon>
        <taxon>ANME-2 cluster</taxon>
        <taxon>Candidatus Syntropharchaeum</taxon>
    </lineage>
</organism>
<keyword evidence="2" id="KW-0238">DNA-binding</keyword>
<dbReference type="PANTHER" id="PTHR43413:SF7">
    <property type="entry name" value="HTH-TYPE TRANSCRIPTIONAL REGULATOR PTR2"/>
    <property type="match status" value="1"/>
</dbReference>
<dbReference type="SMART" id="SM00344">
    <property type="entry name" value="HTH_ASNC"/>
    <property type="match status" value="1"/>
</dbReference>
<evidence type="ECO:0000313" key="8">
    <source>
        <dbReference type="Proteomes" id="UP000185779"/>
    </source>
</evidence>
<evidence type="ECO:0000256" key="1">
    <source>
        <dbReference type="ARBA" id="ARBA00023015"/>
    </source>
</evidence>
<dbReference type="Proteomes" id="UP000885863">
    <property type="component" value="Unassembled WGS sequence"/>
</dbReference>
<dbReference type="STRING" id="1839936.SBU_000415"/>
<dbReference type="InterPro" id="IPR019887">
    <property type="entry name" value="Tscrpt_reg_AsnC/Lrp_C"/>
</dbReference>
<feature type="domain" description="HTH asnC-type" evidence="4">
    <location>
        <begin position="1"/>
        <end position="61"/>
    </location>
</feature>
<dbReference type="Pfam" id="PF13412">
    <property type="entry name" value="HTH_24"/>
    <property type="match status" value="1"/>
</dbReference>
<protein>
    <submittedName>
        <fullName evidence="5 7">AsnC family transcriptional regulator</fullName>
    </submittedName>
</protein>
<evidence type="ECO:0000313" key="7">
    <source>
        <dbReference type="EMBL" id="OFV66448.1"/>
    </source>
</evidence>